<dbReference type="EMBL" id="PVBR01000006">
    <property type="protein sequence ID" value="PRD43733.1"/>
    <property type="molecule type" value="Genomic_DNA"/>
</dbReference>
<keyword evidence="2" id="KW-1185">Reference proteome</keyword>
<accession>A0A2S9IT76</accession>
<dbReference type="Proteomes" id="UP000239434">
    <property type="component" value="Unassembled WGS sequence"/>
</dbReference>
<organism evidence="1 2">
    <name type="scientific">Phyllobacterium phragmitis</name>
    <dbReference type="NCBI Taxonomy" id="2670329"/>
    <lineage>
        <taxon>Bacteria</taxon>
        <taxon>Pseudomonadati</taxon>
        <taxon>Pseudomonadota</taxon>
        <taxon>Alphaproteobacteria</taxon>
        <taxon>Hyphomicrobiales</taxon>
        <taxon>Phyllobacteriaceae</taxon>
        <taxon>Phyllobacterium</taxon>
    </lineage>
</organism>
<reference evidence="1 2" key="1">
    <citation type="submission" date="2018-02" db="EMBL/GenBank/DDBJ databases">
        <title>The draft genome of Phyllobacterium sp. 1N-3.</title>
        <authorList>
            <person name="Liu L."/>
            <person name="Li L."/>
            <person name="Zhang X."/>
            <person name="Wang T."/>
            <person name="Liang L."/>
        </authorList>
    </citation>
    <scope>NUCLEOTIDE SEQUENCE [LARGE SCALE GENOMIC DNA]</scope>
    <source>
        <strain evidence="1 2">1N-3</strain>
    </source>
</reference>
<proteinExistence type="predicted"/>
<name>A0A2S9IT76_9HYPH</name>
<sequence>MRNIQKPYAARQVTIIGSLTPHAVRLPDSLAQFISGFGQFLNRRVGWRAVVPITSSQRQLRARRLHAAAPGLT</sequence>
<dbReference type="AlphaFoldDB" id="A0A2S9IT76"/>
<protein>
    <submittedName>
        <fullName evidence="1">Uncharacterized protein</fullName>
    </submittedName>
</protein>
<gene>
    <name evidence="1" type="ORF">C5748_10865</name>
</gene>
<evidence type="ECO:0000313" key="2">
    <source>
        <dbReference type="Proteomes" id="UP000239434"/>
    </source>
</evidence>
<comment type="caution">
    <text evidence="1">The sequence shown here is derived from an EMBL/GenBank/DDBJ whole genome shotgun (WGS) entry which is preliminary data.</text>
</comment>
<evidence type="ECO:0000313" key="1">
    <source>
        <dbReference type="EMBL" id="PRD43733.1"/>
    </source>
</evidence>